<evidence type="ECO:0000259" key="2">
    <source>
        <dbReference type="Pfam" id="PF07910"/>
    </source>
</evidence>
<evidence type="ECO:0000313" key="4">
    <source>
        <dbReference type="Proteomes" id="UP000765509"/>
    </source>
</evidence>
<dbReference type="GO" id="GO:0016787">
    <property type="term" value="F:hydrolase activity"/>
    <property type="evidence" value="ECO:0007669"/>
    <property type="project" value="UniProtKB-KW"/>
</dbReference>
<feature type="domain" description="UFSP1/2/DUB catalytic" evidence="2">
    <location>
        <begin position="55"/>
        <end position="145"/>
    </location>
</feature>
<dbReference type="Gene3D" id="3.90.70.130">
    <property type="match status" value="1"/>
</dbReference>
<sequence>MPSWLQKLLTNGAKASHLNEIGTSGTLVKKTTAENESLHVIPVLMKLCRQDKDVERAFFCSSSVRHVFKMRREGGFCGYRNIQMLVSHIKDAQRPGHERFPGSGLPSILELQDMIEKAWDMGINSTGRIETGGIKGTRKYIGTPEGS</sequence>
<dbReference type="Pfam" id="PF07910">
    <property type="entry name" value="Peptidase_C78"/>
    <property type="match status" value="1"/>
</dbReference>
<dbReference type="AlphaFoldDB" id="A0A9Q3F488"/>
<dbReference type="OrthoDB" id="288987at2759"/>
<dbReference type="EMBL" id="AVOT02038621">
    <property type="protein sequence ID" value="MBW0533536.1"/>
    <property type="molecule type" value="Genomic_DNA"/>
</dbReference>
<accession>A0A9Q3F488</accession>
<evidence type="ECO:0000313" key="3">
    <source>
        <dbReference type="EMBL" id="MBW0533536.1"/>
    </source>
</evidence>
<keyword evidence="4" id="KW-1185">Reference proteome</keyword>
<evidence type="ECO:0000256" key="1">
    <source>
        <dbReference type="ARBA" id="ARBA00022801"/>
    </source>
</evidence>
<comment type="caution">
    <text evidence="3">The sequence shown here is derived from an EMBL/GenBank/DDBJ whole genome shotgun (WGS) entry which is preliminary data.</text>
</comment>
<reference evidence="3" key="1">
    <citation type="submission" date="2021-03" db="EMBL/GenBank/DDBJ databases">
        <title>Draft genome sequence of rust myrtle Austropuccinia psidii MF-1, a brazilian biotype.</title>
        <authorList>
            <person name="Quecine M.C."/>
            <person name="Pachon D.M.R."/>
            <person name="Bonatelli M.L."/>
            <person name="Correr F.H."/>
            <person name="Franceschini L.M."/>
            <person name="Leite T.F."/>
            <person name="Margarido G.R.A."/>
            <person name="Almeida C.A."/>
            <person name="Ferrarezi J.A."/>
            <person name="Labate C.A."/>
        </authorList>
    </citation>
    <scope>NUCLEOTIDE SEQUENCE</scope>
    <source>
        <strain evidence="3">MF-1</strain>
    </source>
</reference>
<protein>
    <recommendedName>
        <fullName evidence="2">UFSP1/2/DUB catalytic domain-containing protein</fullName>
    </recommendedName>
</protein>
<dbReference type="Proteomes" id="UP000765509">
    <property type="component" value="Unassembled WGS sequence"/>
</dbReference>
<proteinExistence type="predicted"/>
<name>A0A9Q3F488_9BASI</name>
<organism evidence="3 4">
    <name type="scientific">Austropuccinia psidii MF-1</name>
    <dbReference type="NCBI Taxonomy" id="1389203"/>
    <lineage>
        <taxon>Eukaryota</taxon>
        <taxon>Fungi</taxon>
        <taxon>Dikarya</taxon>
        <taxon>Basidiomycota</taxon>
        <taxon>Pucciniomycotina</taxon>
        <taxon>Pucciniomycetes</taxon>
        <taxon>Pucciniales</taxon>
        <taxon>Sphaerophragmiaceae</taxon>
        <taxon>Austropuccinia</taxon>
    </lineage>
</organism>
<gene>
    <name evidence="3" type="ORF">O181_073251</name>
</gene>
<dbReference type="InterPro" id="IPR012462">
    <property type="entry name" value="UFSP1/2_DUB_cat"/>
</dbReference>
<keyword evidence="1" id="KW-0378">Hydrolase</keyword>